<dbReference type="CDD" id="cd01650">
    <property type="entry name" value="RT_nLTR_like"/>
    <property type="match status" value="1"/>
</dbReference>
<evidence type="ECO:0000313" key="3">
    <source>
        <dbReference type="Proteomes" id="UP000596661"/>
    </source>
</evidence>
<dbReference type="Gene3D" id="3.60.10.10">
    <property type="entry name" value="Endonuclease/exonuclease/phosphatase"/>
    <property type="match status" value="1"/>
</dbReference>
<dbReference type="InterPro" id="IPR000477">
    <property type="entry name" value="RT_dom"/>
</dbReference>
<dbReference type="PROSITE" id="PS50878">
    <property type="entry name" value="RT_POL"/>
    <property type="match status" value="1"/>
</dbReference>
<feature type="domain" description="Reverse transcriptase" evidence="1">
    <location>
        <begin position="625"/>
        <end position="878"/>
    </location>
</feature>
<keyword evidence="3" id="KW-1185">Reference proteome</keyword>
<accession>A0A803PYC4</accession>
<evidence type="ECO:0000259" key="1">
    <source>
        <dbReference type="PROSITE" id="PS50878"/>
    </source>
</evidence>
<reference evidence="2" key="2">
    <citation type="submission" date="2021-03" db="UniProtKB">
        <authorList>
            <consortium name="EnsemblPlants"/>
        </authorList>
    </citation>
    <scope>IDENTIFICATION</scope>
</reference>
<dbReference type="InterPro" id="IPR052343">
    <property type="entry name" value="Retrotransposon-Effector_Assoc"/>
</dbReference>
<dbReference type="InterPro" id="IPR025558">
    <property type="entry name" value="DUF4283"/>
</dbReference>
<sequence>MDQVLGIEPLAFSDEEADTVELMDVKKEVADSPSLDASDNIRRDEIRMDFAHFMEAKQFREAQTMSANAVSRGKEVVPPILRSGNIIKNLDSKFASSPSKKRVQITKEDIQEEVDFWTPLIVCYVLGANPPMSILDGLVRRVWKDKIDKVGMISHGIFLVRFRSIDDRDQVLSGGYIFFNKRLMIMRAWDPNVNFKKKKHPHYTNLGEPVTVDGFTKAREKLTYPRILIEVSLQQEFPEQIWFEDENDEDIAVFVSYEWKLTTCAHCKGIGHETKDCQNKEGKQKAEWVIKKPNKVTVQESGQAVDEDGFKPAKKTWKEKPKDQRKVAAITVTNTYASLQEEELVEAKLMQAHQQPRNGQQETHKQQLVKQFLAAQSVGLVGLLETRVKVAKFGTLYSNVFQGWCFTSNNAWHSGGRIIVSWKPTSYNVNSLKCSSQLIYLEVSTMDNKAHFYVTFIYAFNDEERRKKLWFDLQELAMSEAWIVIGDFNDILAKDERIWKQVRNDYISKHKSLLSFLHQKAKLTWAKDGDENSALFHTTIRERRRHNQVWSITNVDGQRVEEPNKVKEAFINYYVGLLGTCLHNRLNVKKSILNEVNALTRDQAELLMAEFTREDVKRMVLAIPGVKAPGYLLKEINNTALTLVPKLKCPNTVKDYRLIACCNVIYKVATKLLCLRLNCLLPNLVSQNQGGFVQGRFIAHNIMKAYDMVEWDFIEEMLHGLNFPYAFIKLIMVCISSPKFSLMINGSLHGYFDARRGLRQGDPVSPLIFVLGMEYLTRVMKKVGHKPDFRFHTRCKDLKLNHLIFADDVLLFCNCDYKSIYYLLQGLKMFSKTSGLQPNPNKSTIYCNGMADSEVKRIIDASGFQRGAVPFTYLGIPISPKTLSSKECCMLVDKVSNQVTTYFLNALLPWNAFNKWLGWKATANRLDTLVRSIRRRKISGFQKKVMAAAIAALVYFIWKARNRKFWQK</sequence>
<dbReference type="InterPro" id="IPR036691">
    <property type="entry name" value="Endo/exonu/phosph_ase_sf"/>
</dbReference>
<dbReference type="Proteomes" id="UP000596661">
    <property type="component" value="Chromosome 6"/>
</dbReference>
<name>A0A803PYC4_CANSA</name>
<dbReference type="EnsemblPlants" id="evm.model.06.428">
    <property type="protein sequence ID" value="cds.evm.model.06.428"/>
    <property type="gene ID" value="evm.TU.06.428"/>
</dbReference>
<evidence type="ECO:0000313" key="2">
    <source>
        <dbReference type="EnsemblPlants" id="cds.evm.model.06.428"/>
    </source>
</evidence>
<dbReference type="SUPFAM" id="SSF56672">
    <property type="entry name" value="DNA/RNA polymerases"/>
    <property type="match status" value="1"/>
</dbReference>
<protein>
    <recommendedName>
        <fullName evidence="1">Reverse transcriptase domain-containing protein</fullName>
    </recommendedName>
</protein>
<proteinExistence type="predicted"/>
<dbReference type="AlphaFoldDB" id="A0A803PYC4"/>
<dbReference type="Pfam" id="PF14111">
    <property type="entry name" value="DUF4283"/>
    <property type="match status" value="1"/>
</dbReference>
<dbReference type="Pfam" id="PF00078">
    <property type="entry name" value="RVT_1"/>
    <property type="match status" value="1"/>
</dbReference>
<dbReference type="EMBL" id="UZAU01000564">
    <property type="status" value="NOT_ANNOTATED_CDS"/>
    <property type="molecule type" value="Genomic_DNA"/>
</dbReference>
<dbReference type="Gramene" id="evm.model.06.428">
    <property type="protein sequence ID" value="cds.evm.model.06.428"/>
    <property type="gene ID" value="evm.TU.06.428"/>
</dbReference>
<dbReference type="PANTHER" id="PTHR46890">
    <property type="entry name" value="NON-LTR RETROLELEMENT REVERSE TRANSCRIPTASE-LIKE PROTEIN-RELATED"/>
    <property type="match status" value="1"/>
</dbReference>
<dbReference type="SUPFAM" id="SSF56219">
    <property type="entry name" value="DNase I-like"/>
    <property type="match status" value="1"/>
</dbReference>
<dbReference type="InterPro" id="IPR043502">
    <property type="entry name" value="DNA/RNA_pol_sf"/>
</dbReference>
<reference evidence="2" key="1">
    <citation type="submission" date="2018-11" db="EMBL/GenBank/DDBJ databases">
        <authorList>
            <person name="Grassa J C."/>
        </authorList>
    </citation>
    <scope>NUCLEOTIDE SEQUENCE [LARGE SCALE GENOMIC DNA]</scope>
</reference>
<dbReference type="PANTHER" id="PTHR46890:SF1">
    <property type="entry name" value="REVERSE TRANSCRIPTASE DOMAIN-CONTAINING PROTEIN"/>
    <property type="match status" value="1"/>
</dbReference>
<organism evidence="2 3">
    <name type="scientific">Cannabis sativa</name>
    <name type="common">Hemp</name>
    <name type="synonym">Marijuana</name>
    <dbReference type="NCBI Taxonomy" id="3483"/>
    <lineage>
        <taxon>Eukaryota</taxon>
        <taxon>Viridiplantae</taxon>
        <taxon>Streptophyta</taxon>
        <taxon>Embryophyta</taxon>
        <taxon>Tracheophyta</taxon>
        <taxon>Spermatophyta</taxon>
        <taxon>Magnoliopsida</taxon>
        <taxon>eudicotyledons</taxon>
        <taxon>Gunneridae</taxon>
        <taxon>Pentapetalae</taxon>
        <taxon>rosids</taxon>
        <taxon>fabids</taxon>
        <taxon>Rosales</taxon>
        <taxon>Cannabaceae</taxon>
        <taxon>Cannabis</taxon>
    </lineage>
</organism>